<dbReference type="Pfam" id="PF01476">
    <property type="entry name" value="LysM"/>
    <property type="match status" value="1"/>
</dbReference>
<evidence type="ECO:0000313" key="4">
    <source>
        <dbReference type="EMBL" id="RSU00453.1"/>
    </source>
</evidence>
<keyword evidence="5" id="KW-1185">Reference proteome</keyword>
<dbReference type="PROSITE" id="PS51782">
    <property type="entry name" value="LYSM"/>
    <property type="match status" value="1"/>
</dbReference>
<feature type="compositionally biased region" description="Basic and acidic residues" evidence="1">
    <location>
        <begin position="7"/>
        <end position="21"/>
    </location>
</feature>
<dbReference type="CDD" id="cd00118">
    <property type="entry name" value="LysM"/>
    <property type="match status" value="1"/>
</dbReference>
<keyword evidence="2" id="KW-0472">Membrane</keyword>
<evidence type="ECO:0000313" key="5">
    <source>
        <dbReference type="Proteomes" id="UP000287857"/>
    </source>
</evidence>
<feature type="compositionally biased region" description="Low complexity" evidence="1">
    <location>
        <begin position="97"/>
        <end position="140"/>
    </location>
</feature>
<evidence type="ECO:0000259" key="3">
    <source>
        <dbReference type="PROSITE" id="PS51782"/>
    </source>
</evidence>
<feature type="transmembrane region" description="Helical" evidence="2">
    <location>
        <begin position="54"/>
        <end position="77"/>
    </location>
</feature>
<dbReference type="EMBL" id="NGJS01000001">
    <property type="protein sequence ID" value="RSU00453.1"/>
    <property type="molecule type" value="Genomic_DNA"/>
</dbReference>
<dbReference type="InterPro" id="IPR018392">
    <property type="entry name" value="LysM"/>
</dbReference>
<keyword evidence="2" id="KW-0812">Transmembrane</keyword>
<feature type="region of interest" description="Disordered" evidence="1">
    <location>
        <begin position="1"/>
        <end position="50"/>
    </location>
</feature>
<gene>
    <name evidence="4" type="ORF">CBF37_00120</name>
</gene>
<reference evidence="4 5" key="1">
    <citation type="submission" date="2017-05" db="EMBL/GenBank/DDBJ databases">
        <title>Vagococcus spp. assemblies.</title>
        <authorList>
            <person name="Gulvik C.A."/>
        </authorList>
    </citation>
    <scope>NUCLEOTIDE SEQUENCE [LARGE SCALE GENOMIC DNA]</scope>
    <source>
        <strain evidence="4 5">SS1995</strain>
    </source>
</reference>
<dbReference type="InterPro" id="IPR036779">
    <property type="entry name" value="LysM_dom_sf"/>
</dbReference>
<feature type="region of interest" description="Disordered" evidence="1">
    <location>
        <begin position="91"/>
        <end position="140"/>
    </location>
</feature>
<proteinExistence type="predicted"/>
<evidence type="ECO:0000256" key="1">
    <source>
        <dbReference type="SAM" id="MobiDB-lite"/>
    </source>
</evidence>
<evidence type="ECO:0000256" key="2">
    <source>
        <dbReference type="SAM" id="Phobius"/>
    </source>
</evidence>
<dbReference type="Proteomes" id="UP000287857">
    <property type="component" value="Unassembled WGS sequence"/>
</dbReference>
<dbReference type="OrthoDB" id="2199940at2"/>
<feature type="domain" description="LysM" evidence="3">
    <location>
        <begin position="174"/>
        <end position="219"/>
    </location>
</feature>
<sequence length="220" mass="23922">MCQGGKTVDKNNKDTEKKNETNNEQEPWEQPIYDDNGDESSRTNRRGNGEGRNWYMITLITLLFLVVIVTTFAILYWNVSAKMNPKKPAESTIALQSSSSTVEETSTSISETSTNTEASTSSTASSTMPTSTVTSVPQQTTASTFADVEKPVDQGDAQVNNNVQDQQRPATGNDAIVGQGGNVNLYRIAKNNGLTVDELLQMNPGVDPQNLQNGQAIRVK</sequence>
<dbReference type="AlphaFoldDB" id="A0A430A1V5"/>
<comment type="caution">
    <text evidence="4">The sequence shown here is derived from an EMBL/GenBank/DDBJ whole genome shotgun (WGS) entry which is preliminary data.</text>
</comment>
<protein>
    <recommendedName>
        <fullName evidence="3">LysM domain-containing protein</fullName>
    </recommendedName>
</protein>
<name>A0A430A1V5_9ENTE</name>
<dbReference type="SMART" id="SM00257">
    <property type="entry name" value="LysM"/>
    <property type="match status" value="1"/>
</dbReference>
<organism evidence="4 5">
    <name type="scientific">Vagococcus vulneris</name>
    <dbReference type="NCBI Taxonomy" id="1977869"/>
    <lineage>
        <taxon>Bacteria</taxon>
        <taxon>Bacillati</taxon>
        <taxon>Bacillota</taxon>
        <taxon>Bacilli</taxon>
        <taxon>Lactobacillales</taxon>
        <taxon>Enterococcaceae</taxon>
        <taxon>Vagococcus</taxon>
    </lineage>
</organism>
<dbReference type="Gene3D" id="3.10.350.10">
    <property type="entry name" value="LysM domain"/>
    <property type="match status" value="1"/>
</dbReference>
<accession>A0A430A1V5</accession>
<keyword evidence="2" id="KW-1133">Transmembrane helix</keyword>